<feature type="signal peptide" evidence="1">
    <location>
        <begin position="1"/>
        <end position="26"/>
    </location>
</feature>
<dbReference type="AlphaFoldDB" id="A0A833JH82"/>
<keyword evidence="3" id="KW-1185">Reference proteome</keyword>
<name>A0A833JH82_9BACT</name>
<sequence>MKLDLKTSLKLLIALGLSHLSLNAFAVGSAGCGLGSVVFSGNQWWKQLLSMTTNHLTLSQAFGITSGTSNCASGLFGETQKQEDYIVANFVTLQRESAQGTGESLNAFASVLGCQSEAYDYFGSYTQNQYKILFNSQDPKIVLSNFKNIMKNENKLSKECSLLNI</sequence>
<dbReference type="EMBL" id="WFLN01000004">
    <property type="protein sequence ID" value="KAB8033257.1"/>
    <property type="molecule type" value="Genomic_DNA"/>
</dbReference>
<evidence type="ECO:0000256" key="1">
    <source>
        <dbReference type="SAM" id="SignalP"/>
    </source>
</evidence>
<dbReference type="Pfam" id="PF11220">
    <property type="entry name" value="DUF3015"/>
    <property type="match status" value="1"/>
</dbReference>
<protein>
    <submittedName>
        <fullName evidence="2">DUF3015 domain-containing protein</fullName>
    </submittedName>
</protein>
<dbReference type="InterPro" id="IPR021383">
    <property type="entry name" value="DUF3015"/>
</dbReference>
<dbReference type="RefSeq" id="WP_152211345.1">
    <property type="nucleotide sequence ID" value="NZ_WFLN01000004.1"/>
</dbReference>
<evidence type="ECO:0000313" key="3">
    <source>
        <dbReference type="Proteomes" id="UP000442694"/>
    </source>
</evidence>
<dbReference type="PROSITE" id="PS51257">
    <property type="entry name" value="PROKAR_LIPOPROTEIN"/>
    <property type="match status" value="1"/>
</dbReference>
<gene>
    <name evidence="2" type="ORF">GCL57_00755</name>
</gene>
<comment type="caution">
    <text evidence="2">The sequence shown here is derived from an EMBL/GenBank/DDBJ whole genome shotgun (WGS) entry which is preliminary data.</text>
</comment>
<accession>A0A833JH82</accession>
<reference evidence="2 3" key="1">
    <citation type="submission" date="2019-10" db="EMBL/GenBank/DDBJ databases">
        <title>New genus of Silvanigrellaceae.</title>
        <authorList>
            <person name="Pitt A."/>
            <person name="Hahn M.W."/>
        </authorList>
    </citation>
    <scope>NUCLEOTIDE SEQUENCE [LARGE SCALE GENOMIC DNA]</scope>
    <source>
        <strain evidence="2 3">33A1-SZDP</strain>
    </source>
</reference>
<keyword evidence="1" id="KW-0732">Signal</keyword>
<feature type="chain" id="PRO_5032853949" evidence="1">
    <location>
        <begin position="27"/>
        <end position="165"/>
    </location>
</feature>
<organism evidence="2 3">
    <name type="scientific">Fluviispira multicolorata</name>
    <dbReference type="NCBI Taxonomy" id="2654512"/>
    <lineage>
        <taxon>Bacteria</taxon>
        <taxon>Pseudomonadati</taxon>
        <taxon>Bdellovibrionota</taxon>
        <taxon>Oligoflexia</taxon>
        <taxon>Silvanigrellales</taxon>
        <taxon>Silvanigrellaceae</taxon>
        <taxon>Fluviispira</taxon>
    </lineage>
</organism>
<proteinExistence type="predicted"/>
<evidence type="ECO:0000313" key="2">
    <source>
        <dbReference type="EMBL" id="KAB8033257.1"/>
    </source>
</evidence>
<dbReference type="Proteomes" id="UP000442694">
    <property type="component" value="Unassembled WGS sequence"/>
</dbReference>